<evidence type="ECO:0000313" key="5">
    <source>
        <dbReference type="EMBL" id="MFC4907673.1"/>
    </source>
</evidence>
<evidence type="ECO:0000313" key="6">
    <source>
        <dbReference type="Proteomes" id="UP001595872"/>
    </source>
</evidence>
<keyword evidence="3" id="KW-0238">DNA-binding</keyword>
<dbReference type="SUPFAM" id="SSF46785">
    <property type="entry name" value="Winged helix' DNA-binding domain"/>
    <property type="match status" value="1"/>
</dbReference>
<dbReference type="EMBL" id="JBHSIT010000002">
    <property type="protein sequence ID" value="MFC4907673.1"/>
    <property type="molecule type" value="Genomic_DNA"/>
</dbReference>
<comment type="similarity">
    <text evidence="1">Belongs to the BlaI transcriptional regulatory family.</text>
</comment>
<proteinExistence type="inferred from homology"/>
<dbReference type="RefSeq" id="WP_378253617.1">
    <property type="nucleotide sequence ID" value="NZ_JBHSIT010000002.1"/>
</dbReference>
<accession>A0ABV9TW46</accession>
<dbReference type="InterPro" id="IPR036390">
    <property type="entry name" value="WH_DNA-bd_sf"/>
</dbReference>
<dbReference type="Pfam" id="PF03965">
    <property type="entry name" value="Penicillinase_R"/>
    <property type="match status" value="1"/>
</dbReference>
<dbReference type="InterPro" id="IPR005650">
    <property type="entry name" value="BlaI_family"/>
</dbReference>
<dbReference type="InterPro" id="IPR036388">
    <property type="entry name" value="WH-like_DNA-bd_sf"/>
</dbReference>
<keyword evidence="6" id="KW-1185">Reference proteome</keyword>
<evidence type="ECO:0000256" key="2">
    <source>
        <dbReference type="ARBA" id="ARBA00023015"/>
    </source>
</evidence>
<organism evidence="5 6">
    <name type="scientific">Actinomadura gamaensis</name>
    <dbReference type="NCBI Taxonomy" id="1763541"/>
    <lineage>
        <taxon>Bacteria</taxon>
        <taxon>Bacillati</taxon>
        <taxon>Actinomycetota</taxon>
        <taxon>Actinomycetes</taxon>
        <taxon>Streptosporangiales</taxon>
        <taxon>Thermomonosporaceae</taxon>
        <taxon>Actinomadura</taxon>
    </lineage>
</organism>
<reference evidence="6" key="1">
    <citation type="journal article" date="2019" name="Int. J. Syst. Evol. Microbiol.">
        <title>The Global Catalogue of Microorganisms (GCM) 10K type strain sequencing project: providing services to taxonomists for standard genome sequencing and annotation.</title>
        <authorList>
            <consortium name="The Broad Institute Genomics Platform"/>
            <consortium name="The Broad Institute Genome Sequencing Center for Infectious Disease"/>
            <person name="Wu L."/>
            <person name="Ma J."/>
        </authorList>
    </citation>
    <scope>NUCLEOTIDE SEQUENCE [LARGE SCALE GENOMIC DNA]</scope>
    <source>
        <strain evidence="6">KLKA75</strain>
    </source>
</reference>
<evidence type="ECO:0000256" key="3">
    <source>
        <dbReference type="ARBA" id="ARBA00023125"/>
    </source>
</evidence>
<protein>
    <submittedName>
        <fullName evidence="5">BlaI/MecI/CopY family transcriptional regulator</fullName>
    </submittedName>
</protein>
<keyword evidence="4" id="KW-0804">Transcription</keyword>
<evidence type="ECO:0000256" key="1">
    <source>
        <dbReference type="ARBA" id="ARBA00011046"/>
    </source>
</evidence>
<sequence>MIIERWGWGVGRRPLGRLEAEVLAVLASAEASISTADLRERLSGTPPAHTTLNTILTRLHRKGMVRRERAGRQYEYRLAVDEAEVVAGRMHEHLRFASDQRHALSRFVETLNSEQTDMLRAVLEGHAAAGPDAGGEPS</sequence>
<keyword evidence="2" id="KW-0805">Transcription regulation</keyword>
<name>A0ABV9TW46_9ACTN</name>
<comment type="caution">
    <text evidence="5">The sequence shown here is derived from an EMBL/GenBank/DDBJ whole genome shotgun (WGS) entry which is preliminary data.</text>
</comment>
<dbReference type="Gene3D" id="1.10.10.10">
    <property type="entry name" value="Winged helix-like DNA-binding domain superfamily/Winged helix DNA-binding domain"/>
    <property type="match status" value="1"/>
</dbReference>
<gene>
    <name evidence="5" type="ORF">ACFPCY_10105</name>
</gene>
<evidence type="ECO:0000256" key="4">
    <source>
        <dbReference type="ARBA" id="ARBA00023163"/>
    </source>
</evidence>
<dbReference type="Proteomes" id="UP001595872">
    <property type="component" value="Unassembled WGS sequence"/>
</dbReference>